<accession>A0A9P6BVH5</accession>
<keyword evidence="2" id="KW-1185">Reference proteome</keyword>
<evidence type="ECO:0000313" key="1">
    <source>
        <dbReference type="EMBL" id="KAF9441816.1"/>
    </source>
</evidence>
<feature type="non-terminal residue" evidence="1">
    <location>
        <position position="1"/>
    </location>
</feature>
<comment type="caution">
    <text evidence="1">The sequence shown here is derived from an EMBL/GenBank/DDBJ whole genome shotgun (WGS) entry which is preliminary data.</text>
</comment>
<organism evidence="1 2">
    <name type="scientific">Macrolepiota fuliginosa MF-IS2</name>
    <dbReference type="NCBI Taxonomy" id="1400762"/>
    <lineage>
        <taxon>Eukaryota</taxon>
        <taxon>Fungi</taxon>
        <taxon>Dikarya</taxon>
        <taxon>Basidiomycota</taxon>
        <taxon>Agaricomycotina</taxon>
        <taxon>Agaricomycetes</taxon>
        <taxon>Agaricomycetidae</taxon>
        <taxon>Agaricales</taxon>
        <taxon>Agaricineae</taxon>
        <taxon>Agaricaceae</taxon>
        <taxon>Macrolepiota</taxon>
    </lineage>
</organism>
<gene>
    <name evidence="1" type="ORF">P691DRAFT_765852</name>
</gene>
<reference evidence="1" key="1">
    <citation type="submission" date="2020-11" db="EMBL/GenBank/DDBJ databases">
        <authorList>
            <consortium name="DOE Joint Genome Institute"/>
            <person name="Ahrendt S."/>
            <person name="Riley R."/>
            <person name="Andreopoulos W."/>
            <person name="Labutti K."/>
            <person name="Pangilinan J."/>
            <person name="Ruiz-Duenas F.J."/>
            <person name="Barrasa J.M."/>
            <person name="Sanchez-Garcia M."/>
            <person name="Camarero S."/>
            <person name="Miyauchi S."/>
            <person name="Serrano A."/>
            <person name="Linde D."/>
            <person name="Babiker R."/>
            <person name="Drula E."/>
            <person name="Ayuso-Fernandez I."/>
            <person name="Pacheco R."/>
            <person name="Padilla G."/>
            <person name="Ferreira P."/>
            <person name="Barriuso J."/>
            <person name="Kellner H."/>
            <person name="Castanera R."/>
            <person name="Alfaro M."/>
            <person name="Ramirez L."/>
            <person name="Pisabarro A.G."/>
            <person name="Kuo A."/>
            <person name="Tritt A."/>
            <person name="Lipzen A."/>
            <person name="He G."/>
            <person name="Yan M."/>
            <person name="Ng V."/>
            <person name="Cullen D."/>
            <person name="Martin F."/>
            <person name="Rosso M.-N."/>
            <person name="Henrissat B."/>
            <person name="Hibbett D."/>
            <person name="Martinez A.T."/>
            <person name="Grigoriev I.V."/>
        </authorList>
    </citation>
    <scope>NUCLEOTIDE SEQUENCE</scope>
    <source>
        <strain evidence="1">MF-IS2</strain>
    </source>
</reference>
<dbReference type="AlphaFoldDB" id="A0A9P6BVH5"/>
<sequence length="84" mass="8907">VFANKNTLVDGGGKSGGLLFAFLDAPPNTPYWEIVASPAGPDLYQIIHPNGLVWTVPGGPLPVQVELQPNVGGAGQVFRIIQQW</sequence>
<proteinExistence type="predicted"/>
<protein>
    <submittedName>
        <fullName evidence="1">Uncharacterized protein</fullName>
    </submittedName>
</protein>
<dbReference type="Gene3D" id="2.80.10.50">
    <property type="match status" value="1"/>
</dbReference>
<name>A0A9P6BVH5_9AGAR</name>
<dbReference type="Proteomes" id="UP000807342">
    <property type="component" value="Unassembled WGS sequence"/>
</dbReference>
<dbReference type="EMBL" id="MU151777">
    <property type="protein sequence ID" value="KAF9441816.1"/>
    <property type="molecule type" value="Genomic_DNA"/>
</dbReference>
<evidence type="ECO:0000313" key="2">
    <source>
        <dbReference type="Proteomes" id="UP000807342"/>
    </source>
</evidence>